<proteinExistence type="predicted"/>
<evidence type="ECO:0000256" key="1">
    <source>
        <dbReference type="ARBA" id="ARBA00022679"/>
    </source>
</evidence>
<accession>A0ABP7WNK6</accession>
<feature type="domain" description="Glycosyl transferase family 1" evidence="2">
    <location>
        <begin position="186"/>
        <end position="347"/>
    </location>
</feature>
<reference evidence="4" key="1">
    <citation type="journal article" date="2019" name="Int. J. Syst. Evol. Microbiol.">
        <title>The Global Catalogue of Microorganisms (GCM) 10K type strain sequencing project: providing services to taxonomists for standard genome sequencing and annotation.</title>
        <authorList>
            <consortium name="The Broad Institute Genomics Platform"/>
            <consortium name="The Broad Institute Genome Sequencing Center for Infectious Disease"/>
            <person name="Wu L."/>
            <person name="Ma J."/>
        </authorList>
    </citation>
    <scope>NUCLEOTIDE SEQUENCE [LARGE SCALE GENOMIC DNA]</scope>
    <source>
        <strain evidence="4">JCM 17085</strain>
    </source>
</reference>
<organism evidence="3 4">
    <name type="scientific">Mucilaginibacter panaciglaebae</name>
    <dbReference type="NCBI Taxonomy" id="502331"/>
    <lineage>
        <taxon>Bacteria</taxon>
        <taxon>Pseudomonadati</taxon>
        <taxon>Bacteroidota</taxon>
        <taxon>Sphingobacteriia</taxon>
        <taxon>Sphingobacteriales</taxon>
        <taxon>Sphingobacteriaceae</taxon>
        <taxon>Mucilaginibacter</taxon>
    </lineage>
</organism>
<keyword evidence="4" id="KW-1185">Reference proteome</keyword>
<dbReference type="RefSeq" id="WP_345102240.1">
    <property type="nucleotide sequence ID" value="NZ_BAABCV010000004.1"/>
</dbReference>
<dbReference type="EMBL" id="BAABCV010000004">
    <property type="protein sequence ID" value="GAA4092855.1"/>
    <property type="molecule type" value="Genomic_DNA"/>
</dbReference>
<evidence type="ECO:0000259" key="2">
    <source>
        <dbReference type="Pfam" id="PF00534"/>
    </source>
</evidence>
<comment type="caution">
    <text evidence="3">The sequence shown here is derived from an EMBL/GenBank/DDBJ whole genome shotgun (WGS) entry which is preliminary data.</text>
</comment>
<keyword evidence="1" id="KW-0808">Transferase</keyword>
<dbReference type="SUPFAM" id="SSF53756">
    <property type="entry name" value="UDP-Glycosyltransferase/glycogen phosphorylase"/>
    <property type="match status" value="1"/>
</dbReference>
<protein>
    <recommendedName>
        <fullName evidence="2">Glycosyl transferase family 1 domain-containing protein</fullName>
    </recommendedName>
</protein>
<dbReference type="PANTHER" id="PTHR46401">
    <property type="entry name" value="GLYCOSYLTRANSFERASE WBBK-RELATED"/>
    <property type="match status" value="1"/>
</dbReference>
<dbReference type="Gene3D" id="3.40.50.2000">
    <property type="entry name" value="Glycogen Phosphorylase B"/>
    <property type="match status" value="2"/>
</dbReference>
<dbReference type="CDD" id="cd03801">
    <property type="entry name" value="GT4_PimA-like"/>
    <property type="match status" value="1"/>
</dbReference>
<gene>
    <name evidence="3" type="ORF">GCM10022392_14050</name>
</gene>
<evidence type="ECO:0000313" key="3">
    <source>
        <dbReference type="EMBL" id="GAA4092855.1"/>
    </source>
</evidence>
<dbReference type="Proteomes" id="UP001500841">
    <property type="component" value="Unassembled WGS sequence"/>
</dbReference>
<evidence type="ECO:0000313" key="4">
    <source>
        <dbReference type="Proteomes" id="UP001500841"/>
    </source>
</evidence>
<dbReference type="PANTHER" id="PTHR46401:SF2">
    <property type="entry name" value="GLYCOSYLTRANSFERASE WBBK-RELATED"/>
    <property type="match status" value="1"/>
</dbReference>
<name>A0ABP7WNK6_9SPHI</name>
<sequence length="369" mass="42609">MKKKKILVLGQTPPPYGGQALMLQTLLEGQYEHAELFHVRLDFSKDFNDMGSFKLYKLWALIKAILLTWTYRFRYNIDIFYYGPAGPNKMAMLRDVILLAPTRFLFKKTIIHTHAGGSSRLYDGLSPLLKFFYRAAFFKPSVLITLTDYSHGDDIVLQPEKLFVVPNGIKDEYPLYEKHCAPSADGLTTFLYVGAMYEERGTGILIEAARILKQKGYNFRINLVGIFISAEYKAQLTNFVKEYKLENEVSFLGTRINEAKWKEYCNADVFCFPTYVPSETFGIVLVEAMQFRMPVIASRWNGIPFVVDENENALLTEPQNTQDTVEKMELLINDHHLRQQLGENGRKKFLEKYSIETFLKNMDKVFAEV</sequence>
<dbReference type="Pfam" id="PF00534">
    <property type="entry name" value="Glycos_transf_1"/>
    <property type="match status" value="1"/>
</dbReference>
<dbReference type="InterPro" id="IPR001296">
    <property type="entry name" value="Glyco_trans_1"/>
</dbReference>